<dbReference type="EMBL" id="GIFC01014883">
    <property type="protein sequence ID" value="MXU96966.1"/>
    <property type="molecule type" value="Transcribed_RNA"/>
</dbReference>
<organism evidence="1">
    <name type="scientific">Ixodes ricinus</name>
    <name type="common">Common tick</name>
    <name type="synonym">Acarus ricinus</name>
    <dbReference type="NCBI Taxonomy" id="34613"/>
    <lineage>
        <taxon>Eukaryota</taxon>
        <taxon>Metazoa</taxon>
        <taxon>Ecdysozoa</taxon>
        <taxon>Arthropoda</taxon>
        <taxon>Chelicerata</taxon>
        <taxon>Arachnida</taxon>
        <taxon>Acari</taxon>
        <taxon>Parasitiformes</taxon>
        <taxon>Ixodida</taxon>
        <taxon>Ixodoidea</taxon>
        <taxon>Ixodidae</taxon>
        <taxon>Ixodinae</taxon>
        <taxon>Ixodes</taxon>
    </lineage>
</organism>
<sequence>MCGSTLTTHSWLFSHASWSTLAFVTWWSSGGGAASAAFSSAQWTMSSAVRPPLYSSAEEESFFPPGKNLIVGKPLTPYLEASPWWTVASTAPSLTLPLSSVAAFSQCGARFLQWPHQGAKNSTSQRSSLSSTSSSKLLSSSSTTSLFPLLPPLLVFLPRRWSTTFLSSWSPALATPSAVRAPLKSVGLFLLTPKILTVGKPRTPYCPAKDLSLSASTAPTFTTPFSAAAALMYSGAND</sequence>
<accession>A0A6B0V582</accession>
<protein>
    <submittedName>
        <fullName evidence="1">Putative secreted protein</fullName>
    </submittedName>
</protein>
<dbReference type="AlphaFoldDB" id="A0A6B0V582"/>
<reference evidence="1" key="1">
    <citation type="submission" date="2019-12" db="EMBL/GenBank/DDBJ databases">
        <title>An insight into the sialome of adult female Ixodes ricinus ticks feeding for 6 days.</title>
        <authorList>
            <person name="Perner J."/>
            <person name="Ribeiro J.M.C."/>
        </authorList>
    </citation>
    <scope>NUCLEOTIDE SEQUENCE</scope>
    <source>
        <strain evidence="1">Semi-engorged</strain>
        <tissue evidence="1">Salivary glands</tissue>
    </source>
</reference>
<name>A0A6B0V582_IXORI</name>
<evidence type="ECO:0000313" key="1">
    <source>
        <dbReference type="EMBL" id="MXU96966.1"/>
    </source>
</evidence>
<proteinExistence type="predicted"/>